<dbReference type="Pfam" id="PF16661">
    <property type="entry name" value="Lactamase_B_6"/>
    <property type="match status" value="1"/>
</dbReference>
<evidence type="ECO:0000259" key="2">
    <source>
        <dbReference type="SMART" id="SM00849"/>
    </source>
</evidence>
<evidence type="ECO:0000256" key="1">
    <source>
        <dbReference type="SAM" id="MobiDB-lite"/>
    </source>
</evidence>
<dbReference type="GO" id="GO:0003723">
    <property type="term" value="F:RNA binding"/>
    <property type="evidence" value="ECO:0007669"/>
    <property type="project" value="TreeGrafter"/>
</dbReference>
<dbReference type="InterPro" id="IPR050698">
    <property type="entry name" value="MBL"/>
</dbReference>
<dbReference type="GO" id="GO:0006398">
    <property type="term" value="P:mRNA 3'-end processing by stem-loop binding and cleavage"/>
    <property type="evidence" value="ECO:0007669"/>
    <property type="project" value="TreeGrafter"/>
</dbReference>
<dbReference type="CDD" id="cd16292">
    <property type="entry name" value="CPSF3-like_MBL-fold"/>
    <property type="match status" value="1"/>
</dbReference>
<name>A0A8S1JGF4_9CHLO</name>
<feature type="region of interest" description="Disordered" evidence="1">
    <location>
        <begin position="1"/>
        <end position="22"/>
    </location>
</feature>
<dbReference type="PANTHER" id="PTHR11203">
    <property type="entry name" value="CLEAVAGE AND POLYADENYLATION SPECIFICITY FACTOR FAMILY MEMBER"/>
    <property type="match status" value="1"/>
</dbReference>
<dbReference type="OrthoDB" id="10249535at2759"/>
<keyword evidence="4" id="KW-1185">Reference proteome</keyword>
<sequence>MDLGGLPSEPHPFAPTGPDDPRVQIMPLGAGQEVGRSCIIASYKGKTVMLDCGIHPGHEGLASLPLFDQLDISCVDVCLVTHFHLDHCAAVPFLIGHTDFKGRVFMTHPTKAIYRTLLTDFLKVSQGGENQLYTEDDLNNSIELIEVIDFHQTVDIDGIRVCAYRAGHVLGAAMFMVEIAGMRILYTGDYSRVPDRHLSGADLPPVKPHT</sequence>
<dbReference type="GO" id="GO:0005847">
    <property type="term" value="C:mRNA cleavage and polyadenylation specificity factor complex"/>
    <property type="evidence" value="ECO:0007669"/>
    <property type="project" value="TreeGrafter"/>
</dbReference>
<dbReference type="InterPro" id="IPR001279">
    <property type="entry name" value="Metallo-B-lactamas"/>
</dbReference>
<dbReference type="GO" id="GO:0004521">
    <property type="term" value="F:RNA endonuclease activity"/>
    <property type="evidence" value="ECO:0007669"/>
    <property type="project" value="TreeGrafter"/>
</dbReference>
<dbReference type="Gene3D" id="3.60.15.10">
    <property type="entry name" value="Ribonuclease Z/Hydroxyacylglutathione hydrolase-like"/>
    <property type="match status" value="1"/>
</dbReference>
<evidence type="ECO:0000313" key="4">
    <source>
        <dbReference type="Proteomes" id="UP000708148"/>
    </source>
</evidence>
<dbReference type="AlphaFoldDB" id="A0A8S1JGF4"/>
<proteinExistence type="predicted"/>
<dbReference type="InterPro" id="IPR036866">
    <property type="entry name" value="RibonucZ/Hydroxyglut_hydro"/>
</dbReference>
<dbReference type="GO" id="GO:0004534">
    <property type="term" value="F:5'-3' RNA exonuclease activity"/>
    <property type="evidence" value="ECO:0007669"/>
    <property type="project" value="TreeGrafter"/>
</dbReference>
<accession>A0A8S1JGF4</accession>
<organism evidence="3 4">
    <name type="scientific">Ostreobium quekettii</name>
    <dbReference type="NCBI Taxonomy" id="121088"/>
    <lineage>
        <taxon>Eukaryota</taxon>
        <taxon>Viridiplantae</taxon>
        <taxon>Chlorophyta</taxon>
        <taxon>core chlorophytes</taxon>
        <taxon>Ulvophyceae</taxon>
        <taxon>TCBD clade</taxon>
        <taxon>Bryopsidales</taxon>
        <taxon>Ostreobineae</taxon>
        <taxon>Ostreobiaceae</taxon>
        <taxon>Ostreobium</taxon>
    </lineage>
</organism>
<dbReference type="EMBL" id="CAJHUC010003111">
    <property type="protein sequence ID" value="CAD7705383.1"/>
    <property type="molecule type" value="Genomic_DNA"/>
</dbReference>
<comment type="caution">
    <text evidence="3">The sequence shown here is derived from an EMBL/GenBank/DDBJ whole genome shotgun (WGS) entry which is preliminary data.</text>
</comment>
<dbReference type="SMART" id="SM00849">
    <property type="entry name" value="Lactamase_B"/>
    <property type="match status" value="1"/>
</dbReference>
<protein>
    <recommendedName>
        <fullName evidence="2">Metallo-beta-lactamase domain-containing protein</fullName>
    </recommendedName>
</protein>
<evidence type="ECO:0000313" key="3">
    <source>
        <dbReference type="EMBL" id="CAD7705383.1"/>
    </source>
</evidence>
<feature type="domain" description="Metallo-beta-lactamase" evidence="2">
    <location>
        <begin position="35"/>
        <end position="209"/>
    </location>
</feature>
<dbReference type="Proteomes" id="UP000708148">
    <property type="component" value="Unassembled WGS sequence"/>
</dbReference>
<dbReference type="SUPFAM" id="SSF56281">
    <property type="entry name" value="Metallo-hydrolase/oxidoreductase"/>
    <property type="match status" value="1"/>
</dbReference>
<reference evidence="3" key="1">
    <citation type="submission" date="2020-12" db="EMBL/GenBank/DDBJ databases">
        <authorList>
            <person name="Iha C."/>
        </authorList>
    </citation>
    <scope>NUCLEOTIDE SEQUENCE</scope>
</reference>
<gene>
    <name evidence="3" type="ORF">OSTQU699_LOCUS10738</name>
</gene>
<feature type="non-terminal residue" evidence="3">
    <location>
        <position position="210"/>
    </location>
</feature>
<dbReference type="PANTHER" id="PTHR11203:SF11">
    <property type="entry name" value="CLEAVAGE AND POLYADENYLATION SPECIFICITY FACTOR SUBUNIT 3"/>
    <property type="match status" value="1"/>
</dbReference>